<dbReference type="Proteomes" id="UP001642502">
    <property type="component" value="Unassembled WGS sequence"/>
</dbReference>
<dbReference type="InterPro" id="IPR016181">
    <property type="entry name" value="Acyl_CoA_acyltransferase"/>
</dbReference>
<dbReference type="InterPro" id="IPR052742">
    <property type="entry name" value="Mito_N-acetyltransferase"/>
</dbReference>
<keyword evidence="4" id="KW-1185">Reference proteome</keyword>
<feature type="domain" description="N-acetyltransferase" evidence="2">
    <location>
        <begin position="79"/>
        <end position="229"/>
    </location>
</feature>
<dbReference type="SUPFAM" id="SSF55729">
    <property type="entry name" value="Acyl-CoA N-acyltransferases (Nat)"/>
    <property type="match status" value="1"/>
</dbReference>
<dbReference type="InterPro" id="IPR015416">
    <property type="entry name" value="Znf_H2C2_histone_UAS-bd"/>
</dbReference>
<evidence type="ECO:0000313" key="3">
    <source>
        <dbReference type="EMBL" id="CAK7270047.1"/>
    </source>
</evidence>
<feature type="region of interest" description="Disordered" evidence="1">
    <location>
        <begin position="786"/>
        <end position="810"/>
    </location>
</feature>
<sequence length="994" mass="106811">MPAIMDDPDAPTIYRVSGAAPFPDPLHPALPANVVPRQVTLRDRQTVATIVPFASRTHVPPSLLLYLSDQFRKEIEGGDTYPMIDPMPFEKFASYWFQNFGAVMLLGHIEHAAEVVEGRDWSRECLGSFYIKPNYPGRSSHVCNAGFLVTDASRNRGVGRLMGETYLDWAPKLGYTYSVFNLVYETNVASCKIWDGLGFKRIGRVKGCGNLKSYPGRLVDAIIYGRDLVQGGDSDELVSDDRFDKIKYYLKYGEYPNGADRAEKSRLRSAATTYKLLDGDVLMLKDKEVVSNPERQYAISREIHVQQHAGINKTTATIAERYHWTRIKDTVSDVIRNCAHCKDSSKTNQQNIANPQNPSDSSFLSIASLNKVSSPSSSSASSSTAMPIPNAPTHLPASLVDVVSSSLTLMDQDGHLSDAHSHHRPPSPQAPSPPPPLPPHSAFSVTPDSYKGIRGPVSAMSIGQILRAPTESPIPPHAALPGHNPMLQDQPRGGLHLVQHPSHHTLDSMLPISNSQISFQPIDPKIISQPSPSGHSHHLGQHQSQYAHHDQSMHSDMGTVAGADAGSGLHDRHQLTQTSGHALVQHHSPHHHASMLHNDPFASFHDSDVQGTHHDLGHQHHHATDAFTSLLNAPDDDDIIGTDESVTGHGGAGGSGGVDGDVGVVAANGGIATHLPLHNQVGNRNSHALAHGHGQPQSMHRIHDGRGIVGVGVDEEEADSDAAAYRDLDMLIEPQDDDDDDANLNLDLSLTSSNLVGHVPTSHLVGLRSHSNSLTGDEQHFCSLGNPDENHGNGSRGMMDSSGSSSHTNMHHHLHDEMSNMMNHDMNDDSGMDHGIHYTGANHEPIIHDDIVDNIAGVVDDVNISDNQQLQHHQHPSLHHQPHYHHMGRHNPTADQTTNSTTPATGGGGTSVSGTDLRTGMDLEPDPEPSSDGSGDGGMNRFVSKMDIGRLLSSAEEAPRGGEGDTGVDDTGGSGADGGEGRVDPSAAGGGLSG</sequence>
<organism evidence="3 4">
    <name type="scientific">Sporothrix epigloea</name>
    <dbReference type="NCBI Taxonomy" id="1892477"/>
    <lineage>
        <taxon>Eukaryota</taxon>
        <taxon>Fungi</taxon>
        <taxon>Dikarya</taxon>
        <taxon>Ascomycota</taxon>
        <taxon>Pezizomycotina</taxon>
        <taxon>Sordariomycetes</taxon>
        <taxon>Sordariomycetidae</taxon>
        <taxon>Ophiostomatales</taxon>
        <taxon>Ophiostomataceae</taxon>
        <taxon>Sporothrix</taxon>
    </lineage>
</organism>
<evidence type="ECO:0000313" key="4">
    <source>
        <dbReference type="Proteomes" id="UP001642502"/>
    </source>
</evidence>
<dbReference type="PROSITE" id="PS51186">
    <property type="entry name" value="GNAT"/>
    <property type="match status" value="1"/>
</dbReference>
<reference evidence="3 4" key="1">
    <citation type="submission" date="2024-01" db="EMBL/GenBank/DDBJ databases">
        <authorList>
            <person name="Allen C."/>
            <person name="Tagirdzhanova G."/>
        </authorList>
    </citation>
    <scope>NUCLEOTIDE SEQUENCE [LARGE SCALE GENOMIC DNA]</scope>
    <source>
        <strain evidence="3 4">CBS 119000</strain>
    </source>
</reference>
<accession>A0ABP0DSU8</accession>
<comment type="caution">
    <text evidence="3">The sequence shown here is derived from an EMBL/GenBank/DDBJ whole genome shotgun (WGS) entry which is preliminary data.</text>
</comment>
<feature type="compositionally biased region" description="Basic and acidic residues" evidence="1">
    <location>
        <begin position="605"/>
        <end position="620"/>
    </location>
</feature>
<dbReference type="PANTHER" id="PTHR43138:SF2">
    <property type="entry name" value="PROTEIN SPT10"/>
    <property type="match status" value="1"/>
</dbReference>
<dbReference type="EMBL" id="CAWUON010000054">
    <property type="protein sequence ID" value="CAK7270047.1"/>
    <property type="molecule type" value="Genomic_DNA"/>
</dbReference>
<proteinExistence type="predicted"/>
<dbReference type="InterPro" id="IPR000182">
    <property type="entry name" value="GNAT_dom"/>
</dbReference>
<name>A0ABP0DSU8_9PEZI</name>
<gene>
    <name evidence="3" type="primary">SPT10</name>
    <name evidence="3" type="ORF">SEPCBS119000_003889</name>
</gene>
<feature type="compositionally biased region" description="Pro residues" evidence="1">
    <location>
        <begin position="426"/>
        <end position="439"/>
    </location>
</feature>
<evidence type="ECO:0000259" key="2">
    <source>
        <dbReference type="PROSITE" id="PS51186"/>
    </source>
</evidence>
<dbReference type="Gene3D" id="1.10.340.70">
    <property type="match status" value="1"/>
</dbReference>
<feature type="region of interest" description="Disordered" evidence="1">
    <location>
        <begin position="413"/>
        <end position="450"/>
    </location>
</feature>
<feature type="region of interest" description="Disordered" evidence="1">
    <location>
        <begin position="635"/>
        <end position="655"/>
    </location>
</feature>
<feature type="compositionally biased region" description="Basic residues" evidence="1">
    <location>
        <begin position="872"/>
        <end position="889"/>
    </location>
</feature>
<evidence type="ECO:0000256" key="1">
    <source>
        <dbReference type="SAM" id="MobiDB-lite"/>
    </source>
</evidence>
<protein>
    <submittedName>
        <fullName evidence="3">Protein spt10</fullName>
    </submittedName>
</protein>
<feature type="compositionally biased region" description="Low complexity" evidence="1">
    <location>
        <begin position="792"/>
        <end position="808"/>
    </location>
</feature>
<dbReference type="Gene3D" id="3.40.630.30">
    <property type="match status" value="1"/>
</dbReference>
<dbReference type="PANTHER" id="PTHR43138">
    <property type="entry name" value="ACETYLTRANSFERASE, GNAT FAMILY"/>
    <property type="match status" value="1"/>
</dbReference>
<feature type="region of interest" description="Disordered" evidence="1">
    <location>
        <begin position="868"/>
        <end position="994"/>
    </location>
</feature>
<dbReference type="Pfam" id="PF09337">
    <property type="entry name" value="zf-H2C2"/>
    <property type="match status" value="1"/>
</dbReference>
<feature type="region of interest" description="Disordered" evidence="1">
    <location>
        <begin position="523"/>
        <end position="620"/>
    </location>
</feature>